<dbReference type="PANTHER" id="PTHR13255:SF0">
    <property type="entry name" value="ATAXIN-10"/>
    <property type="match status" value="1"/>
</dbReference>
<feature type="compositionally biased region" description="Basic and acidic residues" evidence="7">
    <location>
        <begin position="505"/>
        <end position="515"/>
    </location>
</feature>
<dbReference type="SUPFAM" id="SSF48371">
    <property type="entry name" value="ARM repeat"/>
    <property type="match status" value="1"/>
</dbReference>
<evidence type="ECO:0000256" key="6">
    <source>
        <dbReference type="ARBA" id="ARBA00044805"/>
    </source>
</evidence>
<feature type="compositionally biased region" description="Basic and acidic residues" evidence="7">
    <location>
        <begin position="1014"/>
        <end position="1028"/>
    </location>
</feature>
<evidence type="ECO:0000313" key="10">
    <source>
        <dbReference type="Proteomes" id="UP000799766"/>
    </source>
</evidence>
<dbReference type="GO" id="GO:0051301">
    <property type="term" value="P:cell division"/>
    <property type="evidence" value="ECO:0007669"/>
    <property type="project" value="UniProtKB-KW"/>
</dbReference>
<evidence type="ECO:0000256" key="3">
    <source>
        <dbReference type="ARBA" id="ARBA00023306"/>
    </source>
</evidence>
<evidence type="ECO:0000256" key="7">
    <source>
        <dbReference type="SAM" id="MobiDB-lite"/>
    </source>
</evidence>
<dbReference type="Gene3D" id="1.25.10.10">
    <property type="entry name" value="Leucine-rich Repeat Variant"/>
    <property type="match status" value="1"/>
</dbReference>
<accession>A0A6A6NMN1</accession>
<protein>
    <recommendedName>
        <fullName evidence="5">Ataxin-10 homolog</fullName>
    </recommendedName>
    <alternativeName>
        <fullName evidence="6">Copper transport protein 86</fullName>
    </alternativeName>
</protein>
<feature type="compositionally biased region" description="Acidic residues" evidence="7">
    <location>
        <begin position="533"/>
        <end position="549"/>
    </location>
</feature>
<feature type="compositionally biased region" description="Basic and acidic residues" evidence="7">
    <location>
        <begin position="485"/>
        <end position="498"/>
    </location>
</feature>
<feature type="compositionally biased region" description="Pro residues" evidence="7">
    <location>
        <begin position="850"/>
        <end position="873"/>
    </location>
</feature>
<comment type="similarity">
    <text evidence="1">Belongs to the ataxin-10 family.</text>
</comment>
<dbReference type="EMBL" id="MU001702">
    <property type="protein sequence ID" value="KAF2452909.1"/>
    <property type="molecule type" value="Genomic_DNA"/>
</dbReference>
<feature type="domain" description="Ataxin-10" evidence="8">
    <location>
        <begin position="931"/>
        <end position="1003"/>
    </location>
</feature>
<feature type="compositionally biased region" description="Polar residues" evidence="7">
    <location>
        <begin position="833"/>
        <end position="844"/>
    </location>
</feature>
<evidence type="ECO:0000256" key="1">
    <source>
        <dbReference type="ARBA" id="ARBA00008384"/>
    </source>
</evidence>
<dbReference type="Pfam" id="PF09759">
    <property type="entry name" value="Atx10homo_assoc"/>
    <property type="match status" value="1"/>
</dbReference>
<keyword evidence="10" id="KW-1185">Reference proteome</keyword>
<feature type="compositionally biased region" description="Polar residues" evidence="7">
    <location>
        <begin position="1066"/>
        <end position="1078"/>
    </location>
</feature>
<dbReference type="OrthoDB" id="379794at2759"/>
<evidence type="ECO:0000259" key="8">
    <source>
        <dbReference type="Pfam" id="PF09759"/>
    </source>
</evidence>
<keyword evidence="3" id="KW-0131">Cell cycle</keyword>
<feature type="compositionally biased region" description="Acidic residues" evidence="7">
    <location>
        <begin position="913"/>
        <end position="923"/>
    </location>
</feature>
<name>A0A6A6NMN1_9PEZI</name>
<dbReference type="InterPro" id="IPR051374">
    <property type="entry name" value="Ataxin-10/CTR86_families"/>
</dbReference>
<sequence>MAAPTEGAQREPPQPHKGLGFDYSVLMRIAVAAYIAHFKLAGSIKEPDLKKLDGYVRRTLGQTVRNPDVRRLGLCEPLWVLVFEAISAAIPSLTSRCFVRAANLPRRNPGEDPANAGASSVAHTTASALPGAQDTVSGPLIISNMTSLLADLERLIDLLGVARNALACGDGELTERAQKYAADADVHRAVCRLISICVRVAARGFENGSGAGAAAAATVDGQPVGPNPADEEKWQIIVSKYKLALVTGLQLLNNLVSKNERKKLMLWVELFDSSCGTIFPNGSTDAPTKQKGRPPSFDPKQIETGFLRSDLDKAALDETAAIQNLVDEGSPKTDGVKRNGNPSPFLQFMSTVGQSIRKELADNGGGQGCGTNVAEKVVTALELVTECRRRWQAMSEEQRAEWTMAAERGTEWTFAGPLNDRSEDLSPAERFAITTQAVIEGQKKSIPHLYGNSSDEPIPPAKEDFRVTYSSEYGASILRRGKEDLLDRLEPLEPRDQIKPTQSEKASEGEKDSTRDASVVVETEQTLPQQRSDEDDYGTESEGDDEEDDYIHSGDDGRGLLTDVPLILGPAEIEVLPVLIMGGIFRNPSSETSHPSRQQLDEQDPLSRIGENLYRVRCHLLLAQENGRNLLRELLIFVAAWDLREEELYFRVMIKIMEAILDNGLMPFAYHAFRENKDIISPAQAVIMKLLANIFRSRQLADGEARDTVTTSAAKDFNSPPEPTPLGFYPSRVDVRMASFLFTEFRQRIVPQTCALIFLQGRVHARRADPQEFPLNLWDMERMYEGLYQYLEFFAVLTEHPVWKDMMADWDLCSEIVTLLKELDSAIPKASAMSASTRQQQQGREVQVPLPSPSPPPPPPPPPAQASSQPPPVAVERPYDLTEPPISQASSQPAPSGDKSNQFSPSGVADVDPWTDEPQDEPADFEWRNLKKLAVLVLSSLAWKSKKVQDQVRDHKGIEVVLRCCAHDEFNPYMREHAVMCLRFLIEGNRANIELVSALKDRAKGKTSPTTDRVAGDVRGSSDERDSGARSLPEVPPEVLDQHGYETYVDDEGHIALKRRDKRTTPTHLSTSPATQPT</sequence>
<dbReference type="InterPro" id="IPR019156">
    <property type="entry name" value="Ataxin-10_domain"/>
</dbReference>
<dbReference type="InterPro" id="IPR016024">
    <property type="entry name" value="ARM-type_fold"/>
</dbReference>
<evidence type="ECO:0000256" key="2">
    <source>
        <dbReference type="ARBA" id="ARBA00022618"/>
    </source>
</evidence>
<reference evidence="9" key="1">
    <citation type="journal article" date="2020" name="Stud. Mycol.">
        <title>101 Dothideomycetes genomes: a test case for predicting lifestyles and emergence of pathogens.</title>
        <authorList>
            <person name="Haridas S."/>
            <person name="Albert R."/>
            <person name="Binder M."/>
            <person name="Bloem J."/>
            <person name="Labutti K."/>
            <person name="Salamov A."/>
            <person name="Andreopoulos B."/>
            <person name="Baker S."/>
            <person name="Barry K."/>
            <person name="Bills G."/>
            <person name="Bluhm B."/>
            <person name="Cannon C."/>
            <person name="Castanera R."/>
            <person name="Culley D."/>
            <person name="Daum C."/>
            <person name="Ezra D."/>
            <person name="Gonzalez J."/>
            <person name="Henrissat B."/>
            <person name="Kuo A."/>
            <person name="Liang C."/>
            <person name="Lipzen A."/>
            <person name="Lutzoni F."/>
            <person name="Magnuson J."/>
            <person name="Mondo S."/>
            <person name="Nolan M."/>
            <person name="Ohm R."/>
            <person name="Pangilinan J."/>
            <person name="Park H.-J."/>
            <person name="Ramirez L."/>
            <person name="Alfaro M."/>
            <person name="Sun H."/>
            <person name="Tritt A."/>
            <person name="Yoshinaga Y."/>
            <person name="Zwiers L.-H."/>
            <person name="Turgeon B."/>
            <person name="Goodwin S."/>
            <person name="Spatafora J."/>
            <person name="Crous P."/>
            <person name="Grigoriev I."/>
        </authorList>
    </citation>
    <scope>NUCLEOTIDE SEQUENCE</scope>
    <source>
        <strain evidence="9">ATCC 16933</strain>
    </source>
</reference>
<keyword evidence="2" id="KW-0132">Cell division</keyword>
<feature type="compositionally biased region" description="Low complexity" evidence="7">
    <location>
        <begin position="884"/>
        <end position="896"/>
    </location>
</feature>
<evidence type="ECO:0000256" key="4">
    <source>
        <dbReference type="ARBA" id="ARBA00044746"/>
    </source>
</evidence>
<evidence type="ECO:0000313" key="9">
    <source>
        <dbReference type="EMBL" id="KAF2452909.1"/>
    </source>
</evidence>
<feature type="region of interest" description="Disordered" evidence="7">
    <location>
        <begin position="485"/>
        <end position="555"/>
    </location>
</feature>
<proteinExistence type="inferred from homology"/>
<dbReference type="AlphaFoldDB" id="A0A6A6NMN1"/>
<evidence type="ECO:0000256" key="5">
    <source>
        <dbReference type="ARBA" id="ARBA00044801"/>
    </source>
</evidence>
<comment type="function">
    <text evidence="4">May play a role in the regulation of cytokinesis.</text>
</comment>
<feature type="region of interest" description="Disordered" evidence="7">
    <location>
        <begin position="831"/>
        <end position="923"/>
    </location>
</feature>
<dbReference type="PANTHER" id="PTHR13255">
    <property type="entry name" value="ATAXIN-10"/>
    <property type="match status" value="1"/>
</dbReference>
<organism evidence="9 10">
    <name type="scientific">Lineolata rhizophorae</name>
    <dbReference type="NCBI Taxonomy" id="578093"/>
    <lineage>
        <taxon>Eukaryota</taxon>
        <taxon>Fungi</taxon>
        <taxon>Dikarya</taxon>
        <taxon>Ascomycota</taxon>
        <taxon>Pezizomycotina</taxon>
        <taxon>Dothideomycetes</taxon>
        <taxon>Dothideomycetes incertae sedis</taxon>
        <taxon>Lineolatales</taxon>
        <taxon>Lineolataceae</taxon>
        <taxon>Lineolata</taxon>
    </lineage>
</organism>
<dbReference type="CDD" id="cd00084">
    <property type="entry name" value="HMG-box_SF"/>
    <property type="match status" value="1"/>
</dbReference>
<dbReference type="GO" id="GO:0005829">
    <property type="term" value="C:cytosol"/>
    <property type="evidence" value="ECO:0007669"/>
    <property type="project" value="TreeGrafter"/>
</dbReference>
<gene>
    <name evidence="9" type="ORF">BDY21DRAFT_150821</name>
</gene>
<dbReference type="InterPro" id="IPR011989">
    <property type="entry name" value="ARM-like"/>
</dbReference>
<feature type="region of interest" description="Disordered" evidence="7">
    <location>
        <begin position="1002"/>
        <end position="1078"/>
    </location>
</feature>
<dbReference type="Proteomes" id="UP000799766">
    <property type="component" value="Unassembled WGS sequence"/>
</dbReference>